<feature type="compositionally biased region" description="Basic and acidic residues" evidence="1">
    <location>
        <begin position="212"/>
        <end position="236"/>
    </location>
</feature>
<proteinExistence type="predicted"/>
<comment type="caution">
    <text evidence="3">The sequence shown here is derived from an EMBL/GenBank/DDBJ whole genome shotgun (WGS) entry which is preliminary data.</text>
</comment>
<sequence length="314" mass="36094">MSILAGPRRKQRISVDPQNIAWKNDNGKFGKKLMEKMGWQEGRGLGVKEQGMCDNLKLKANHTAKGLGCEYDYDSTWITHHDEFASLLANLNKNKSTSKENGGSDGEKKTKSLEESSKTSKARIHYPKFTRGKDLSRFSSKDKSAVIGVGVNRKRKHSPEPVIEEGEEPTKEAKKEKKDEKRDVEADTGFGNKTQVSQISVADYFAEKMRKMKERAAAKAVEKKEEVQEEEPKREDTEEAKEETEEERKLRKQRRKEEKRRLKEEARIQAEAEAAQAEAAEDEENVVEETKEERKRRKREKKLRKLAESQENEA</sequence>
<feature type="compositionally biased region" description="Basic and acidic residues" evidence="1">
    <location>
        <begin position="105"/>
        <end position="118"/>
    </location>
</feature>
<feature type="region of interest" description="Disordered" evidence="1">
    <location>
        <begin position="95"/>
        <end position="126"/>
    </location>
</feature>
<dbReference type="PANTHER" id="PTHR23149:SF27">
    <property type="entry name" value="PIN2_TERF1-INTERACTING TELOMERASE INHIBITOR 1"/>
    <property type="match status" value="1"/>
</dbReference>
<feature type="compositionally biased region" description="Basic and acidic residues" evidence="1">
    <location>
        <begin position="255"/>
        <end position="270"/>
    </location>
</feature>
<name>A0AA39IL28_9BILA</name>
<evidence type="ECO:0000313" key="3">
    <source>
        <dbReference type="EMBL" id="KAK0425354.1"/>
    </source>
</evidence>
<dbReference type="SMART" id="SM00443">
    <property type="entry name" value="G_patch"/>
    <property type="match status" value="1"/>
</dbReference>
<feature type="region of interest" description="Disordered" evidence="1">
    <location>
        <begin position="149"/>
        <end position="199"/>
    </location>
</feature>
<feature type="compositionally biased region" description="Basic and acidic residues" evidence="1">
    <location>
        <begin position="168"/>
        <end position="185"/>
    </location>
</feature>
<dbReference type="AlphaFoldDB" id="A0AA39IL28"/>
<organism evidence="3 4">
    <name type="scientific">Steinernema hermaphroditum</name>
    <dbReference type="NCBI Taxonomy" id="289476"/>
    <lineage>
        <taxon>Eukaryota</taxon>
        <taxon>Metazoa</taxon>
        <taxon>Ecdysozoa</taxon>
        <taxon>Nematoda</taxon>
        <taxon>Chromadorea</taxon>
        <taxon>Rhabditida</taxon>
        <taxon>Tylenchina</taxon>
        <taxon>Panagrolaimomorpha</taxon>
        <taxon>Strongyloidoidea</taxon>
        <taxon>Steinernematidae</taxon>
        <taxon>Steinernema</taxon>
    </lineage>
</organism>
<feature type="compositionally biased region" description="Basic residues" evidence="1">
    <location>
        <begin position="294"/>
        <end position="304"/>
    </location>
</feature>
<evidence type="ECO:0000313" key="4">
    <source>
        <dbReference type="Proteomes" id="UP001175271"/>
    </source>
</evidence>
<accession>A0AA39IL28</accession>
<evidence type="ECO:0000259" key="2">
    <source>
        <dbReference type="PROSITE" id="PS50174"/>
    </source>
</evidence>
<dbReference type="PROSITE" id="PS50174">
    <property type="entry name" value="G_PATCH"/>
    <property type="match status" value="1"/>
</dbReference>
<dbReference type="GO" id="GO:0005730">
    <property type="term" value="C:nucleolus"/>
    <property type="evidence" value="ECO:0007669"/>
    <property type="project" value="TreeGrafter"/>
</dbReference>
<dbReference type="Pfam" id="PF01585">
    <property type="entry name" value="G-patch"/>
    <property type="match status" value="1"/>
</dbReference>
<dbReference type="GO" id="GO:0003676">
    <property type="term" value="F:nucleic acid binding"/>
    <property type="evidence" value="ECO:0007669"/>
    <property type="project" value="InterPro"/>
</dbReference>
<reference evidence="3" key="1">
    <citation type="submission" date="2023-06" db="EMBL/GenBank/DDBJ databases">
        <title>Genomic analysis of the entomopathogenic nematode Steinernema hermaphroditum.</title>
        <authorList>
            <person name="Schwarz E.M."/>
            <person name="Heppert J.K."/>
            <person name="Baniya A."/>
            <person name="Schwartz H.T."/>
            <person name="Tan C.-H."/>
            <person name="Antoshechkin I."/>
            <person name="Sternberg P.W."/>
            <person name="Goodrich-Blair H."/>
            <person name="Dillman A.R."/>
        </authorList>
    </citation>
    <scope>NUCLEOTIDE SEQUENCE</scope>
    <source>
        <strain evidence="3">PS9179</strain>
        <tissue evidence="3">Whole animal</tissue>
    </source>
</reference>
<dbReference type="InterPro" id="IPR050656">
    <property type="entry name" value="PINX1"/>
</dbReference>
<dbReference type="EMBL" id="JAUCMV010000001">
    <property type="protein sequence ID" value="KAK0425354.1"/>
    <property type="molecule type" value="Genomic_DNA"/>
</dbReference>
<dbReference type="GO" id="GO:0010521">
    <property type="term" value="F:telomerase inhibitor activity"/>
    <property type="evidence" value="ECO:0007669"/>
    <property type="project" value="TreeGrafter"/>
</dbReference>
<gene>
    <name evidence="3" type="ORF">QR680_009156</name>
</gene>
<evidence type="ECO:0000256" key="1">
    <source>
        <dbReference type="SAM" id="MobiDB-lite"/>
    </source>
</evidence>
<feature type="region of interest" description="Disordered" evidence="1">
    <location>
        <begin position="212"/>
        <end position="314"/>
    </location>
</feature>
<feature type="domain" description="G-patch" evidence="2">
    <location>
        <begin position="26"/>
        <end position="72"/>
    </location>
</feature>
<dbReference type="InterPro" id="IPR000467">
    <property type="entry name" value="G_patch_dom"/>
</dbReference>
<dbReference type="PANTHER" id="PTHR23149">
    <property type="entry name" value="G PATCH DOMAIN CONTAINING PROTEIN"/>
    <property type="match status" value="1"/>
</dbReference>
<protein>
    <recommendedName>
        <fullName evidence="2">G-patch domain-containing protein</fullName>
    </recommendedName>
</protein>
<keyword evidence="4" id="KW-1185">Reference proteome</keyword>
<dbReference type="Proteomes" id="UP001175271">
    <property type="component" value="Unassembled WGS sequence"/>
</dbReference>